<dbReference type="AlphaFoldDB" id="A0A9X7NY18"/>
<feature type="transmembrane region" description="Helical" evidence="1">
    <location>
        <begin position="207"/>
        <end position="224"/>
    </location>
</feature>
<keyword evidence="1" id="KW-0472">Membrane</keyword>
<keyword evidence="3" id="KW-1185">Reference proteome</keyword>
<feature type="transmembrane region" description="Helical" evidence="1">
    <location>
        <begin position="30"/>
        <end position="50"/>
    </location>
</feature>
<feature type="transmembrane region" description="Helical" evidence="1">
    <location>
        <begin position="143"/>
        <end position="164"/>
    </location>
</feature>
<feature type="transmembrane region" description="Helical" evidence="1">
    <location>
        <begin position="105"/>
        <end position="123"/>
    </location>
</feature>
<evidence type="ECO:0000256" key="1">
    <source>
        <dbReference type="SAM" id="Phobius"/>
    </source>
</evidence>
<gene>
    <name evidence="2" type="ORF">C5U48_14435</name>
</gene>
<name>A0A9X7NY18_9MYCO</name>
<dbReference type="RefSeq" id="WP_064889707.1">
    <property type="nucleotide sequence ID" value="NZ_CP092430.2"/>
</dbReference>
<feature type="transmembrane region" description="Helical" evidence="1">
    <location>
        <begin position="176"/>
        <end position="195"/>
    </location>
</feature>
<evidence type="ECO:0000313" key="2">
    <source>
        <dbReference type="EMBL" id="PQM51551.1"/>
    </source>
</evidence>
<proteinExistence type="predicted"/>
<protein>
    <recommendedName>
        <fullName evidence="4">GP55 protein</fullName>
    </recommendedName>
</protein>
<keyword evidence="1" id="KW-1133">Transmembrane helix</keyword>
<evidence type="ECO:0000313" key="3">
    <source>
        <dbReference type="Proteomes" id="UP000237911"/>
    </source>
</evidence>
<dbReference type="Proteomes" id="UP000237911">
    <property type="component" value="Unassembled WGS sequence"/>
</dbReference>
<dbReference type="EMBL" id="PUEV01000065">
    <property type="protein sequence ID" value="PQM51551.1"/>
    <property type="molecule type" value="Genomic_DNA"/>
</dbReference>
<comment type="caution">
    <text evidence="2">The sequence shown here is derived from an EMBL/GenBank/DDBJ whole genome shotgun (WGS) entry which is preliminary data.</text>
</comment>
<organism evidence="2 3">
    <name type="scientific">Mycolicibacter virginiensis</name>
    <dbReference type="NCBI Taxonomy" id="1795032"/>
    <lineage>
        <taxon>Bacteria</taxon>
        <taxon>Bacillati</taxon>
        <taxon>Actinomycetota</taxon>
        <taxon>Actinomycetes</taxon>
        <taxon>Mycobacteriales</taxon>
        <taxon>Mycobacteriaceae</taxon>
        <taxon>Mycolicibacter</taxon>
    </lineage>
</organism>
<evidence type="ECO:0008006" key="4">
    <source>
        <dbReference type="Google" id="ProtNLM"/>
    </source>
</evidence>
<reference evidence="2 3" key="1">
    <citation type="submission" date="2018-02" db="EMBL/GenBank/DDBJ databases">
        <title>Draft genome sequence of Mycobacterium virginiense isolated from mud of a swine farm in Japan.</title>
        <authorList>
            <person name="Ohya K."/>
        </authorList>
    </citation>
    <scope>NUCLEOTIDE SEQUENCE [LARGE SCALE GENOMIC DNA]</scope>
    <source>
        <strain evidence="2 3">GF75</strain>
    </source>
</reference>
<feature type="transmembrane region" description="Helical" evidence="1">
    <location>
        <begin position="70"/>
        <end position="93"/>
    </location>
</feature>
<sequence>MTSGIIVTTLAVVAYSLWVRRDTWWTRWENAATFALALEAGALLLMSPWAGAKIGPVLHNGLGVWNVQQLIGHLCLIVAVTANIYHMLVRLADPDQVRFIMRRQLMIPIWLGIAVMVPAYLRSDQDYQPDVFAAPRTDAWMELYQVVGCALVVYLSAYVTRLMLTLRHDPRAKPTIDLYLVSMAFATAACLIVVGSTWVDGDNASPGIWLCICLAVGTFAYGSARSWQAKSAWFTANGDESVIGAQ</sequence>
<accession>A0A9X7NY18</accession>
<keyword evidence="1" id="KW-0812">Transmembrane</keyword>